<reference evidence="2 3" key="2">
    <citation type="submission" date="2017-01" db="EMBL/GenBank/DDBJ databases">
        <authorList>
            <person name="Mah S.A."/>
            <person name="Swanson W.J."/>
            <person name="Moy G.W."/>
            <person name="Vacquier V.D."/>
        </authorList>
    </citation>
    <scope>NUCLEOTIDE SEQUENCE [LARGE SCALE GENOMIC DNA]</scope>
    <source>
        <strain evidence="2 3">CGMCC 1.8909</strain>
    </source>
</reference>
<evidence type="ECO:0000313" key="2">
    <source>
        <dbReference type="EMBL" id="SIR54561.1"/>
    </source>
</evidence>
<sequence length="165" mass="18061">MRLATRIVLTALFLGALLGLCVHYGGTYDDNWPHPSGDQLQDDPDAAVGERVLLFGSVESVEDDTLEIHVTDSEGRVAVELEIDGVDESVASGGTVQVYGVLEDDQTMTPDETVVVEEDDRAFEYKLATSLVGVVLAIAYFCRYWRIDWTTVAFEPRSGGDDRDG</sequence>
<dbReference type="Proteomes" id="UP000185687">
    <property type="component" value="Unassembled WGS sequence"/>
</dbReference>
<dbReference type="GeneID" id="30955909"/>
<dbReference type="InterPro" id="IPR058927">
    <property type="entry name" value="OB_2TM"/>
</dbReference>
<evidence type="ECO:0000313" key="3">
    <source>
        <dbReference type="Proteomes" id="UP000185687"/>
    </source>
</evidence>
<dbReference type="GO" id="GO:0003677">
    <property type="term" value="F:DNA binding"/>
    <property type="evidence" value="ECO:0007669"/>
    <property type="project" value="UniProtKB-KW"/>
</dbReference>
<dbReference type="EMBL" id="FTNP01000002">
    <property type="protein sequence ID" value="SIR54561.1"/>
    <property type="molecule type" value="Genomic_DNA"/>
</dbReference>
<dbReference type="KEGG" id="hda:BB347_08160"/>
<dbReference type="EMBL" id="CP019327">
    <property type="protein sequence ID" value="APX96592.1"/>
    <property type="molecule type" value="Genomic_DNA"/>
</dbReference>
<gene>
    <name evidence="1" type="ORF">BB347_08160</name>
    <name evidence="2" type="ORF">SAMN05421809_1348</name>
</gene>
<dbReference type="Proteomes" id="UP000187321">
    <property type="component" value="Chromosome"/>
</dbReference>
<name>A0A1N7BT79_9EURY</name>
<dbReference type="STRING" id="588898.BB347_08160"/>
<dbReference type="Pfam" id="PF26045">
    <property type="entry name" value="OB_2TM_halo"/>
    <property type="match status" value="1"/>
</dbReference>
<dbReference type="Gene3D" id="2.40.50.140">
    <property type="entry name" value="Nucleic acid-binding proteins"/>
    <property type="match status" value="1"/>
</dbReference>
<dbReference type="OrthoDB" id="268419at2157"/>
<reference evidence="1 4" key="1">
    <citation type="submission" date="2017-01" db="EMBL/GenBank/DDBJ databases">
        <title>Complete genome sequence of Haloterrigena daqingensis type strain (JX313T).</title>
        <authorList>
            <person name="Shuang W."/>
        </authorList>
    </citation>
    <scope>NUCLEOTIDE SEQUENCE [LARGE SCALE GENOMIC DNA]</scope>
    <source>
        <strain evidence="1 4">JX313</strain>
    </source>
</reference>
<protein>
    <submittedName>
        <fullName evidence="1">DNA-binding protein</fullName>
    </submittedName>
</protein>
<dbReference type="InterPro" id="IPR012340">
    <property type="entry name" value="NA-bd_OB-fold"/>
</dbReference>
<dbReference type="AlphaFoldDB" id="A0A1N7BT79"/>
<keyword evidence="3" id="KW-1185">Reference proteome</keyword>
<evidence type="ECO:0000313" key="1">
    <source>
        <dbReference type="EMBL" id="APX96592.1"/>
    </source>
</evidence>
<organism evidence="2 3">
    <name type="scientific">Natronorubrum daqingense</name>
    <dbReference type="NCBI Taxonomy" id="588898"/>
    <lineage>
        <taxon>Archaea</taxon>
        <taxon>Methanobacteriati</taxon>
        <taxon>Methanobacteriota</taxon>
        <taxon>Stenosarchaea group</taxon>
        <taxon>Halobacteria</taxon>
        <taxon>Halobacteriales</taxon>
        <taxon>Natrialbaceae</taxon>
        <taxon>Natronorubrum</taxon>
    </lineage>
</organism>
<evidence type="ECO:0000313" key="4">
    <source>
        <dbReference type="Proteomes" id="UP000187321"/>
    </source>
</evidence>
<proteinExistence type="predicted"/>
<keyword evidence="1" id="KW-0238">DNA-binding</keyword>
<dbReference type="RefSeq" id="WP_076580416.1">
    <property type="nucleotide sequence ID" value="NZ_CP019327.1"/>
</dbReference>
<accession>A0A1N7BT79</accession>